<sequence>MIQILWSISGDCTRWSGGLQVTTASVDLNPSGLSCLATPEIVGPT</sequence>
<reference evidence="1" key="2">
    <citation type="journal article" date="2015" name="Data Brief">
        <title>Shoot transcriptome of the giant reed, Arundo donax.</title>
        <authorList>
            <person name="Barrero R.A."/>
            <person name="Guerrero F.D."/>
            <person name="Moolhuijzen P."/>
            <person name="Goolsby J.A."/>
            <person name="Tidwell J."/>
            <person name="Bellgard S.E."/>
            <person name="Bellgard M.I."/>
        </authorList>
    </citation>
    <scope>NUCLEOTIDE SEQUENCE</scope>
    <source>
        <tissue evidence="1">Shoot tissue taken approximately 20 cm above the soil surface</tissue>
    </source>
</reference>
<name>A0A0A9BI60_ARUDO</name>
<dbReference type="AlphaFoldDB" id="A0A0A9BI60"/>
<reference evidence="1" key="1">
    <citation type="submission" date="2014-09" db="EMBL/GenBank/DDBJ databases">
        <authorList>
            <person name="Magalhaes I.L.F."/>
            <person name="Oliveira U."/>
            <person name="Santos F.R."/>
            <person name="Vidigal T.H.D.A."/>
            <person name="Brescovit A.D."/>
            <person name="Santos A.J."/>
        </authorList>
    </citation>
    <scope>NUCLEOTIDE SEQUENCE</scope>
    <source>
        <tissue evidence="1">Shoot tissue taken approximately 20 cm above the soil surface</tissue>
    </source>
</reference>
<proteinExistence type="predicted"/>
<organism evidence="1">
    <name type="scientific">Arundo donax</name>
    <name type="common">Giant reed</name>
    <name type="synonym">Donax arundinaceus</name>
    <dbReference type="NCBI Taxonomy" id="35708"/>
    <lineage>
        <taxon>Eukaryota</taxon>
        <taxon>Viridiplantae</taxon>
        <taxon>Streptophyta</taxon>
        <taxon>Embryophyta</taxon>
        <taxon>Tracheophyta</taxon>
        <taxon>Spermatophyta</taxon>
        <taxon>Magnoliopsida</taxon>
        <taxon>Liliopsida</taxon>
        <taxon>Poales</taxon>
        <taxon>Poaceae</taxon>
        <taxon>PACMAD clade</taxon>
        <taxon>Arundinoideae</taxon>
        <taxon>Arundineae</taxon>
        <taxon>Arundo</taxon>
    </lineage>
</organism>
<dbReference type="EMBL" id="GBRH01238913">
    <property type="protein sequence ID" value="JAD58982.1"/>
    <property type="molecule type" value="Transcribed_RNA"/>
</dbReference>
<protein>
    <submittedName>
        <fullName evidence="1">Uncharacterized protein</fullName>
    </submittedName>
</protein>
<evidence type="ECO:0000313" key="1">
    <source>
        <dbReference type="EMBL" id="JAD58982.1"/>
    </source>
</evidence>
<accession>A0A0A9BI60</accession>